<dbReference type="EMBL" id="MK072486">
    <property type="protein sequence ID" value="AYV85836.1"/>
    <property type="molecule type" value="Genomic_DNA"/>
</dbReference>
<reference evidence="1" key="1">
    <citation type="submission" date="2018-10" db="EMBL/GenBank/DDBJ databases">
        <title>Hidden diversity of soil giant viruses.</title>
        <authorList>
            <person name="Schulz F."/>
            <person name="Alteio L."/>
            <person name="Goudeau D."/>
            <person name="Ryan E.M."/>
            <person name="Malmstrom R.R."/>
            <person name="Blanchard J."/>
            <person name="Woyke T."/>
        </authorList>
    </citation>
    <scope>NUCLEOTIDE SEQUENCE</scope>
    <source>
        <strain evidence="1">SAV1</strain>
    </source>
</reference>
<dbReference type="InterPro" id="IPR025335">
    <property type="entry name" value="DUF4241"/>
</dbReference>
<gene>
    <name evidence="1" type="ORF">Satyrvirus50_2</name>
</gene>
<sequence length="167" mass="19080">MSKKEHGIHGYIIMIQHVEKHPQVAEYNDNYNWEICDDISIDSGQAGIYDLSYYRNDNNTEGCQLANYIINHTHEKGNKWYAMNCSVTGLKYRSIPAGIIPNGVVSSSGYGDGCYNVYVTKQKQKIIGIKINFSDESDSEESDDIEENLRAIKEINKIYENSKKKKK</sequence>
<organism evidence="1">
    <name type="scientific">Satyrvirus sp</name>
    <dbReference type="NCBI Taxonomy" id="2487771"/>
    <lineage>
        <taxon>Viruses</taxon>
        <taxon>Varidnaviria</taxon>
        <taxon>Bamfordvirae</taxon>
        <taxon>Nucleocytoviricota</taxon>
        <taxon>Megaviricetes</taxon>
        <taxon>Imitervirales</taxon>
        <taxon>Mimiviridae</taxon>
        <taxon>Megamimivirinae</taxon>
    </lineage>
</organism>
<evidence type="ECO:0000313" key="1">
    <source>
        <dbReference type="EMBL" id="AYV85836.1"/>
    </source>
</evidence>
<protein>
    <submittedName>
        <fullName evidence="1">Uncharacterized protein</fullName>
    </submittedName>
</protein>
<dbReference type="Pfam" id="PF14025">
    <property type="entry name" value="DUF4241"/>
    <property type="match status" value="1"/>
</dbReference>
<name>A0A3G5AF45_9VIRU</name>
<accession>A0A3G5AF45</accession>
<proteinExistence type="predicted"/>